<dbReference type="NCBIfam" id="TIGR00250">
    <property type="entry name" value="RNAse_H_YqgF"/>
    <property type="match status" value="1"/>
</dbReference>
<keyword evidence="1 5" id="KW-0963">Cytoplasm</keyword>
<keyword evidence="3 5" id="KW-0540">Nuclease</keyword>
<dbReference type="HAMAP" id="MF_00651">
    <property type="entry name" value="Nuclease_YqgF"/>
    <property type="match status" value="1"/>
</dbReference>
<keyword evidence="4 5" id="KW-0378">Hydrolase</keyword>
<comment type="function">
    <text evidence="5">Could be a nuclease involved in processing of the 5'-end of pre-16S rRNA.</text>
</comment>
<evidence type="ECO:0000313" key="8">
    <source>
        <dbReference type="Proteomes" id="UP000601597"/>
    </source>
</evidence>
<dbReference type="Proteomes" id="UP000601597">
    <property type="component" value="Unassembled WGS sequence"/>
</dbReference>
<sequence>MPEADSGAARQRRVLAFDFGLRRIGVACGQELLGSARPVTMIPARDGVPDWSRIETLLNEWRPDLVVVGLPLNMDGTESDMCARARKFGKRIHGRFHVPVEMMDERLSSFEAKEAVLADGGSSDFGRHGVDDLAAVLILESWFNHQQTRPDSLM</sequence>
<dbReference type="RefSeq" id="WP_189578382.1">
    <property type="nucleotide sequence ID" value="NZ_BMXV01000011.1"/>
</dbReference>
<reference evidence="8" key="1">
    <citation type="journal article" date="2019" name="Int. J. Syst. Evol. Microbiol.">
        <title>The Global Catalogue of Microorganisms (GCM) 10K type strain sequencing project: providing services to taxonomists for standard genome sequencing and annotation.</title>
        <authorList>
            <consortium name="The Broad Institute Genomics Platform"/>
            <consortium name="The Broad Institute Genome Sequencing Center for Infectious Disease"/>
            <person name="Wu L."/>
            <person name="Ma J."/>
        </authorList>
    </citation>
    <scope>NUCLEOTIDE SEQUENCE [LARGE SCALE GENOMIC DNA]</scope>
    <source>
        <strain evidence="8">KCTC 22280</strain>
    </source>
</reference>
<protein>
    <recommendedName>
        <fullName evidence="5">Putative pre-16S rRNA nuclease</fullName>
        <ecNumber evidence="5">3.1.-.-</ecNumber>
    </recommendedName>
</protein>
<evidence type="ECO:0000256" key="1">
    <source>
        <dbReference type="ARBA" id="ARBA00022490"/>
    </source>
</evidence>
<dbReference type="InterPro" id="IPR037027">
    <property type="entry name" value="YqgF/RNaseH-like_dom_sf"/>
</dbReference>
<dbReference type="Gene3D" id="3.30.420.140">
    <property type="entry name" value="YqgF/RNase H-like domain"/>
    <property type="match status" value="1"/>
</dbReference>
<dbReference type="SMART" id="SM00732">
    <property type="entry name" value="YqgFc"/>
    <property type="match status" value="1"/>
</dbReference>
<dbReference type="PANTHER" id="PTHR33317">
    <property type="entry name" value="POLYNUCLEOTIDYL TRANSFERASE, RIBONUCLEASE H-LIKE SUPERFAMILY PROTEIN"/>
    <property type="match status" value="1"/>
</dbReference>
<dbReference type="InterPro" id="IPR012337">
    <property type="entry name" value="RNaseH-like_sf"/>
</dbReference>
<dbReference type="InterPro" id="IPR006641">
    <property type="entry name" value="YqgF/RNaseH-like_dom"/>
</dbReference>
<evidence type="ECO:0000256" key="5">
    <source>
        <dbReference type="HAMAP-Rule" id="MF_00651"/>
    </source>
</evidence>
<dbReference type="SUPFAM" id="SSF53098">
    <property type="entry name" value="Ribonuclease H-like"/>
    <property type="match status" value="1"/>
</dbReference>
<dbReference type="EC" id="3.1.-.-" evidence="5"/>
<keyword evidence="8" id="KW-1185">Reference proteome</keyword>
<evidence type="ECO:0000256" key="2">
    <source>
        <dbReference type="ARBA" id="ARBA00022517"/>
    </source>
</evidence>
<evidence type="ECO:0000259" key="6">
    <source>
        <dbReference type="SMART" id="SM00732"/>
    </source>
</evidence>
<dbReference type="InterPro" id="IPR005227">
    <property type="entry name" value="YqgF"/>
</dbReference>
<organism evidence="7 8">
    <name type="scientific">Marinobacter zhanjiangensis</name>
    <dbReference type="NCBI Taxonomy" id="578215"/>
    <lineage>
        <taxon>Bacteria</taxon>
        <taxon>Pseudomonadati</taxon>
        <taxon>Pseudomonadota</taxon>
        <taxon>Gammaproteobacteria</taxon>
        <taxon>Pseudomonadales</taxon>
        <taxon>Marinobacteraceae</taxon>
        <taxon>Marinobacter</taxon>
    </lineage>
</organism>
<dbReference type="PANTHER" id="PTHR33317:SF4">
    <property type="entry name" value="POLYNUCLEOTIDYL TRANSFERASE, RIBONUCLEASE H-LIKE SUPERFAMILY PROTEIN"/>
    <property type="match status" value="1"/>
</dbReference>
<dbReference type="CDD" id="cd16964">
    <property type="entry name" value="YqgF"/>
    <property type="match status" value="1"/>
</dbReference>
<proteinExistence type="inferred from homology"/>
<keyword evidence="2 5" id="KW-0690">Ribosome biogenesis</keyword>
<evidence type="ECO:0000256" key="4">
    <source>
        <dbReference type="ARBA" id="ARBA00022801"/>
    </source>
</evidence>
<accession>A0ABQ3BA23</accession>
<name>A0ABQ3BA23_9GAMM</name>
<dbReference type="EMBL" id="BMXV01000011">
    <property type="protein sequence ID" value="GGY85672.1"/>
    <property type="molecule type" value="Genomic_DNA"/>
</dbReference>
<evidence type="ECO:0000313" key="7">
    <source>
        <dbReference type="EMBL" id="GGY85672.1"/>
    </source>
</evidence>
<feature type="domain" description="YqgF/RNase H-like" evidence="6">
    <location>
        <begin position="12"/>
        <end position="112"/>
    </location>
</feature>
<gene>
    <name evidence="7" type="primary">yqgF</name>
    <name evidence="7" type="ORF">GCM10007071_36220</name>
</gene>
<comment type="caution">
    <text evidence="7">The sequence shown here is derived from an EMBL/GenBank/DDBJ whole genome shotgun (WGS) entry which is preliminary data.</text>
</comment>
<comment type="subcellular location">
    <subcellularLocation>
        <location evidence="5">Cytoplasm</location>
    </subcellularLocation>
</comment>
<comment type="similarity">
    <text evidence="5">Belongs to the YqgF HJR family.</text>
</comment>
<evidence type="ECO:0000256" key="3">
    <source>
        <dbReference type="ARBA" id="ARBA00022722"/>
    </source>
</evidence>
<dbReference type="Pfam" id="PF03652">
    <property type="entry name" value="RuvX"/>
    <property type="match status" value="1"/>
</dbReference>